<protein>
    <submittedName>
        <fullName evidence="2">Uncharacterized protein</fullName>
    </submittedName>
</protein>
<accession>A0ABQ2GJL6</accession>
<keyword evidence="1" id="KW-1133">Transmembrane helix</keyword>
<evidence type="ECO:0000313" key="3">
    <source>
        <dbReference type="Proteomes" id="UP000616499"/>
    </source>
</evidence>
<gene>
    <name evidence="2" type="ORF">GCM10009425_08480</name>
</gene>
<evidence type="ECO:0000313" key="2">
    <source>
        <dbReference type="EMBL" id="GGL99649.1"/>
    </source>
</evidence>
<feature type="transmembrane region" description="Helical" evidence="1">
    <location>
        <begin position="41"/>
        <end position="59"/>
    </location>
</feature>
<name>A0ABQ2GJL6_9PSED</name>
<sequence length="106" mass="12216">MMTDCSDIPLFITNRHLLSLVELTVSIVSLLTIWLKIVYNVFPFVFYASSPIWIWCGFVSRRSQMRLARELEVSELGNAGSSRKGLGFYNSRMTLCFRSTINDPTW</sequence>
<keyword evidence="3" id="KW-1185">Reference proteome</keyword>
<proteinExistence type="predicted"/>
<evidence type="ECO:0000256" key="1">
    <source>
        <dbReference type="SAM" id="Phobius"/>
    </source>
</evidence>
<dbReference type="EMBL" id="BMNW01000002">
    <property type="protein sequence ID" value="GGL99649.1"/>
    <property type="molecule type" value="Genomic_DNA"/>
</dbReference>
<comment type="caution">
    <text evidence="2">The sequence shown here is derived from an EMBL/GenBank/DDBJ whole genome shotgun (WGS) entry which is preliminary data.</text>
</comment>
<organism evidence="2 3">
    <name type="scientific">Pseudomonas asuensis</name>
    <dbReference type="NCBI Taxonomy" id="1825787"/>
    <lineage>
        <taxon>Bacteria</taxon>
        <taxon>Pseudomonadati</taxon>
        <taxon>Pseudomonadota</taxon>
        <taxon>Gammaproteobacteria</taxon>
        <taxon>Pseudomonadales</taxon>
        <taxon>Pseudomonadaceae</taxon>
        <taxon>Pseudomonas</taxon>
    </lineage>
</organism>
<reference evidence="3" key="1">
    <citation type="journal article" date="2019" name="Int. J. Syst. Evol. Microbiol.">
        <title>The Global Catalogue of Microorganisms (GCM) 10K type strain sequencing project: providing services to taxonomists for standard genome sequencing and annotation.</title>
        <authorList>
            <consortium name="The Broad Institute Genomics Platform"/>
            <consortium name="The Broad Institute Genome Sequencing Center for Infectious Disease"/>
            <person name="Wu L."/>
            <person name="Ma J."/>
        </authorList>
    </citation>
    <scope>NUCLEOTIDE SEQUENCE [LARGE SCALE GENOMIC DNA]</scope>
    <source>
        <strain evidence="3">JCM 13501</strain>
    </source>
</reference>
<keyword evidence="1" id="KW-0812">Transmembrane</keyword>
<keyword evidence="1" id="KW-0472">Membrane</keyword>
<dbReference type="Proteomes" id="UP000616499">
    <property type="component" value="Unassembled WGS sequence"/>
</dbReference>